<keyword evidence="1" id="KW-0678">Repressor</keyword>
<dbReference type="PANTHER" id="PTHR30055:SF151">
    <property type="entry name" value="TRANSCRIPTIONAL REGULATORY PROTEIN"/>
    <property type="match status" value="1"/>
</dbReference>
<keyword evidence="2" id="KW-0805">Transcription regulation</keyword>
<dbReference type="InterPro" id="IPR004111">
    <property type="entry name" value="Repressor_TetR_C"/>
</dbReference>
<dbReference type="SUPFAM" id="SSF46689">
    <property type="entry name" value="Homeodomain-like"/>
    <property type="match status" value="1"/>
</dbReference>
<dbReference type="Gene3D" id="1.10.10.60">
    <property type="entry name" value="Homeodomain-like"/>
    <property type="match status" value="1"/>
</dbReference>
<dbReference type="PROSITE" id="PS50977">
    <property type="entry name" value="HTH_TETR_2"/>
    <property type="match status" value="1"/>
</dbReference>
<dbReference type="InterPro" id="IPR050109">
    <property type="entry name" value="HTH-type_TetR-like_transc_reg"/>
</dbReference>
<evidence type="ECO:0000256" key="3">
    <source>
        <dbReference type="ARBA" id="ARBA00023125"/>
    </source>
</evidence>
<sequence>MSTGAGRRRDRPVRAETVARAALALVNSDGLDSLTMRRLATSLDVQLPTIYRLFGSKRALLDEMSETLLAAVPERIAAPGDGVDWRESAASLARGLRAVLLEQRDGARIVGGSYAAKRPTLTLVETALAVMHEAGFPAATAIWANTTLFCYVLGEVLEQQGSTGDERELLTEAVRGGEFPRLAAVPAELLLDFDARFEFGLNIVLTGLHAAVQR</sequence>
<dbReference type="InterPro" id="IPR036271">
    <property type="entry name" value="Tet_transcr_reg_TetR-rel_C_sf"/>
</dbReference>
<dbReference type="RefSeq" id="WP_345600558.1">
    <property type="nucleotide sequence ID" value="NZ_BAABLT010000007.1"/>
</dbReference>
<evidence type="ECO:0000256" key="2">
    <source>
        <dbReference type="ARBA" id="ARBA00023015"/>
    </source>
</evidence>
<gene>
    <name evidence="7" type="ORF">ACFQ16_03065</name>
</gene>
<evidence type="ECO:0000259" key="6">
    <source>
        <dbReference type="PROSITE" id="PS50977"/>
    </source>
</evidence>
<keyword evidence="8" id="KW-1185">Reference proteome</keyword>
<dbReference type="PANTHER" id="PTHR30055">
    <property type="entry name" value="HTH-TYPE TRANSCRIPTIONAL REGULATOR RUTR"/>
    <property type="match status" value="1"/>
</dbReference>
<reference evidence="8" key="1">
    <citation type="journal article" date="2019" name="Int. J. Syst. Evol. Microbiol.">
        <title>The Global Catalogue of Microorganisms (GCM) 10K type strain sequencing project: providing services to taxonomists for standard genome sequencing and annotation.</title>
        <authorList>
            <consortium name="The Broad Institute Genomics Platform"/>
            <consortium name="The Broad Institute Genome Sequencing Center for Infectious Disease"/>
            <person name="Wu L."/>
            <person name="Ma J."/>
        </authorList>
    </citation>
    <scope>NUCLEOTIDE SEQUENCE [LARGE SCALE GENOMIC DNA]</scope>
    <source>
        <strain evidence="8">CCUG 56401</strain>
    </source>
</reference>
<name>A0ABW3FLP6_9PSEU</name>
<proteinExistence type="predicted"/>
<dbReference type="InterPro" id="IPR003012">
    <property type="entry name" value="Tet_transcr_reg_TetR"/>
</dbReference>
<evidence type="ECO:0000256" key="4">
    <source>
        <dbReference type="ARBA" id="ARBA00023163"/>
    </source>
</evidence>
<dbReference type="Pfam" id="PF02909">
    <property type="entry name" value="TetR_C_1"/>
    <property type="match status" value="1"/>
</dbReference>
<evidence type="ECO:0000313" key="7">
    <source>
        <dbReference type="EMBL" id="MFD0918713.1"/>
    </source>
</evidence>
<comment type="caution">
    <text evidence="7">The sequence shown here is derived from an EMBL/GenBank/DDBJ whole genome shotgun (WGS) entry which is preliminary data.</text>
</comment>
<keyword evidence="3 5" id="KW-0238">DNA-binding</keyword>
<organism evidence="7 8">
    <name type="scientific">Saccharopolyspora rosea</name>
    <dbReference type="NCBI Taxonomy" id="524884"/>
    <lineage>
        <taxon>Bacteria</taxon>
        <taxon>Bacillati</taxon>
        <taxon>Actinomycetota</taxon>
        <taxon>Actinomycetes</taxon>
        <taxon>Pseudonocardiales</taxon>
        <taxon>Pseudonocardiaceae</taxon>
        <taxon>Saccharopolyspora</taxon>
    </lineage>
</organism>
<accession>A0ABW3FLP6</accession>
<dbReference type="InterPro" id="IPR009057">
    <property type="entry name" value="Homeodomain-like_sf"/>
</dbReference>
<dbReference type="Gene3D" id="1.10.357.10">
    <property type="entry name" value="Tetracycline Repressor, domain 2"/>
    <property type="match status" value="1"/>
</dbReference>
<evidence type="ECO:0000256" key="1">
    <source>
        <dbReference type="ARBA" id="ARBA00022491"/>
    </source>
</evidence>
<dbReference type="Proteomes" id="UP001597018">
    <property type="component" value="Unassembled WGS sequence"/>
</dbReference>
<dbReference type="EMBL" id="JBHTIW010000001">
    <property type="protein sequence ID" value="MFD0918713.1"/>
    <property type="molecule type" value="Genomic_DNA"/>
</dbReference>
<dbReference type="Pfam" id="PF00440">
    <property type="entry name" value="TetR_N"/>
    <property type="match status" value="1"/>
</dbReference>
<dbReference type="SUPFAM" id="SSF48498">
    <property type="entry name" value="Tetracyclin repressor-like, C-terminal domain"/>
    <property type="match status" value="1"/>
</dbReference>
<dbReference type="PRINTS" id="PR00400">
    <property type="entry name" value="TETREPRESSOR"/>
</dbReference>
<protein>
    <submittedName>
        <fullName evidence="7">TetR/AcrR family transcriptional regulator C-terminal domain-containing protein</fullName>
    </submittedName>
</protein>
<evidence type="ECO:0000313" key="8">
    <source>
        <dbReference type="Proteomes" id="UP001597018"/>
    </source>
</evidence>
<evidence type="ECO:0000256" key="5">
    <source>
        <dbReference type="PROSITE-ProRule" id="PRU00335"/>
    </source>
</evidence>
<feature type="domain" description="HTH tetR-type" evidence="6">
    <location>
        <begin position="12"/>
        <end position="72"/>
    </location>
</feature>
<keyword evidence="4" id="KW-0804">Transcription</keyword>
<feature type="DNA-binding region" description="H-T-H motif" evidence="5">
    <location>
        <begin position="35"/>
        <end position="54"/>
    </location>
</feature>
<dbReference type="InterPro" id="IPR001647">
    <property type="entry name" value="HTH_TetR"/>
</dbReference>